<dbReference type="AlphaFoldDB" id="A0A2U3JWG8"/>
<evidence type="ECO:0000313" key="1">
    <source>
        <dbReference type="EMBL" id="SPF31640.1"/>
    </source>
</evidence>
<accession>A0A2U3JWG8</accession>
<dbReference type="PROSITE" id="PS51257">
    <property type="entry name" value="PROKAR_LIPOPROTEIN"/>
    <property type="match status" value="1"/>
</dbReference>
<dbReference type="EMBL" id="OMOD01000002">
    <property type="protein sequence ID" value="SPF31640.1"/>
    <property type="molecule type" value="Genomic_DNA"/>
</dbReference>
<gene>
    <name evidence="1" type="ORF">SBA1_100091</name>
</gene>
<name>A0A2U3JWG8_9BACT</name>
<organism evidence="1 2">
    <name type="scientific">Candidatus Sulfotelmatobacter kueseliae</name>
    <dbReference type="NCBI Taxonomy" id="2042962"/>
    <lineage>
        <taxon>Bacteria</taxon>
        <taxon>Pseudomonadati</taxon>
        <taxon>Acidobacteriota</taxon>
        <taxon>Terriglobia</taxon>
        <taxon>Terriglobales</taxon>
        <taxon>Candidatus Korobacteraceae</taxon>
        <taxon>Candidatus Sulfotelmatobacter</taxon>
    </lineage>
</organism>
<sequence length="43" mass="4747">MTLERLRKFSVAVEQFRSCCAYVGTAALGCPAERSSALRIQLL</sequence>
<protein>
    <submittedName>
        <fullName evidence="1">Uncharacterized protein</fullName>
    </submittedName>
</protein>
<proteinExistence type="predicted"/>
<reference evidence="2" key="1">
    <citation type="submission" date="2018-02" db="EMBL/GenBank/DDBJ databases">
        <authorList>
            <person name="Hausmann B."/>
        </authorList>
    </citation>
    <scope>NUCLEOTIDE SEQUENCE [LARGE SCALE GENOMIC DNA]</scope>
    <source>
        <strain evidence="2">Peat soil MAG SbA1</strain>
    </source>
</reference>
<evidence type="ECO:0000313" key="2">
    <source>
        <dbReference type="Proteomes" id="UP000238701"/>
    </source>
</evidence>
<dbReference type="Proteomes" id="UP000238701">
    <property type="component" value="Unassembled WGS sequence"/>
</dbReference>